<evidence type="ECO:0000313" key="4">
    <source>
        <dbReference type="Proteomes" id="UP000789390"/>
    </source>
</evidence>
<dbReference type="AlphaFoldDB" id="A0A8J2S2I3"/>
<gene>
    <name evidence="3" type="ORF">DGAL_LOCUS13644</name>
</gene>
<keyword evidence="1" id="KW-0472">Membrane</keyword>
<feature type="chain" id="PRO_5035278152" evidence="2">
    <location>
        <begin position="17"/>
        <end position="163"/>
    </location>
</feature>
<sequence>MRILIIFIFFVTWTVCEESFNANLSKKNSTAVRVKRTIGSPSPHPSPERVNKLIKQTEFMSSVLRTGISLERIWFDIMSQKSTAEVVTYLILGIVSTFFIILTPLVLLTKLLTPPLLARRKRSIDQDEPHLDFSLPQWMDQMESWMSTYKPPENRYRSFFPLT</sequence>
<organism evidence="3 4">
    <name type="scientific">Daphnia galeata</name>
    <dbReference type="NCBI Taxonomy" id="27404"/>
    <lineage>
        <taxon>Eukaryota</taxon>
        <taxon>Metazoa</taxon>
        <taxon>Ecdysozoa</taxon>
        <taxon>Arthropoda</taxon>
        <taxon>Crustacea</taxon>
        <taxon>Branchiopoda</taxon>
        <taxon>Diplostraca</taxon>
        <taxon>Cladocera</taxon>
        <taxon>Anomopoda</taxon>
        <taxon>Daphniidae</taxon>
        <taxon>Daphnia</taxon>
    </lineage>
</organism>
<keyword evidence="4" id="KW-1185">Reference proteome</keyword>
<keyword evidence="2" id="KW-0732">Signal</keyword>
<feature type="signal peptide" evidence="2">
    <location>
        <begin position="1"/>
        <end position="16"/>
    </location>
</feature>
<accession>A0A8J2S2I3</accession>
<evidence type="ECO:0000313" key="3">
    <source>
        <dbReference type="EMBL" id="CAH0110144.1"/>
    </source>
</evidence>
<proteinExistence type="predicted"/>
<reference evidence="3" key="1">
    <citation type="submission" date="2021-11" db="EMBL/GenBank/DDBJ databases">
        <authorList>
            <person name="Schell T."/>
        </authorList>
    </citation>
    <scope>NUCLEOTIDE SEQUENCE</scope>
    <source>
        <strain evidence="3">M5</strain>
    </source>
</reference>
<name>A0A8J2S2I3_9CRUS</name>
<evidence type="ECO:0000256" key="2">
    <source>
        <dbReference type="SAM" id="SignalP"/>
    </source>
</evidence>
<comment type="caution">
    <text evidence="3">The sequence shown here is derived from an EMBL/GenBank/DDBJ whole genome shotgun (WGS) entry which is preliminary data.</text>
</comment>
<evidence type="ECO:0000256" key="1">
    <source>
        <dbReference type="SAM" id="Phobius"/>
    </source>
</evidence>
<keyword evidence="1" id="KW-0812">Transmembrane</keyword>
<keyword evidence="1" id="KW-1133">Transmembrane helix</keyword>
<dbReference type="EMBL" id="CAKKLH010000300">
    <property type="protein sequence ID" value="CAH0110144.1"/>
    <property type="molecule type" value="Genomic_DNA"/>
</dbReference>
<protein>
    <submittedName>
        <fullName evidence="3">Uncharacterized protein</fullName>
    </submittedName>
</protein>
<dbReference type="OrthoDB" id="10381710at2759"/>
<feature type="transmembrane region" description="Helical" evidence="1">
    <location>
        <begin position="86"/>
        <end position="112"/>
    </location>
</feature>
<dbReference type="Proteomes" id="UP000789390">
    <property type="component" value="Unassembled WGS sequence"/>
</dbReference>